<dbReference type="SUPFAM" id="SSF47336">
    <property type="entry name" value="ACP-like"/>
    <property type="match status" value="1"/>
</dbReference>
<dbReference type="CDD" id="cd05931">
    <property type="entry name" value="FAAL"/>
    <property type="match status" value="1"/>
</dbReference>
<dbReference type="PANTHER" id="PTHR22754">
    <property type="entry name" value="DISCO-INTERACTING PROTEIN 2 DIP2 -RELATED"/>
    <property type="match status" value="1"/>
</dbReference>
<evidence type="ECO:0000259" key="3">
    <source>
        <dbReference type="PROSITE" id="PS50075"/>
    </source>
</evidence>
<dbReference type="PROSITE" id="PS00455">
    <property type="entry name" value="AMP_BINDING"/>
    <property type="match status" value="1"/>
</dbReference>
<dbReference type="AlphaFoldDB" id="A0AAJ6I0Q6"/>
<dbReference type="EMBL" id="CP130472">
    <property type="protein sequence ID" value="WLS48458.1"/>
    <property type="molecule type" value="Genomic_DNA"/>
</dbReference>
<dbReference type="GO" id="GO:0006633">
    <property type="term" value="P:fatty acid biosynthetic process"/>
    <property type="evidence" value="ECO:0007669"/>
    <property type="project" value="TreeGrafter"/>
</dbReference>
<dbReference type="InterPro" id="IPR020845">
    <property type="entry name" value="AMP-binding_CS"/>
</dbReference>
<dbReference type="InterPro" id="IPR045851">
    <property type="entry name" value="AMP-bd_C_sf"/>
</dbReference>
<evidence type="ECO:0000313" key="5">
    <source>
        <dbReference type="Proteomes" id="UP001235874"/>
    </source>
</evidence>
<protein>
    <submittedName>
        <fullName evidence="4">AMP-binding protein</fullName>
    </submittedName>
</protein>
<dbReference type="InterPro" id="IPR042099">
    <property type="entry name" value="ANL_N_sf"/>
</dbReference>
<dbReference type="InterPro" id="IPR009081">
    <property type="entry name" value="PP-bd_ACP"/>
</dbReference>
<dbReference type="Pfam" id="PF00501">
    <property type="entry name" value="AMP-binding"/>
    <property type="match status" value="1"/>
</dbReference>
<sequence>MATQSLADVLLIRAESTPDAVAYECVDAAGEVSALSYAQVATRASALAEQIAGCGDDGPVLLAVPAGLDYPVAVFGAFLAGRPVIPAYPPGSSGPDRGRLDGIVADARPSVVIAEQTHPELAAVPAALTVPGSEADGGPWSRQGRSAATDVAIVQYTSGSTGKPRGVLVRHDSVLANVAGIADRFQLTESARGLVWLPPYHDMGLIGGLLTPVGAGITIRIMPPGDFLKSPLWWLRQVTESGATASGGPDFAYALCVRRARLRGPEALAGLDLSGWRVAFNGGEAVRHRTLTEFAETFAPVGFRPEAFLPCYGLAEATLMVSAGHWRPAPGPVSCGTPVPGQRIAVVDPEGLSPVGDGDEGEIWVAGPHITPGYLSGRDQDDLFGDLDGVRYLRTGDLGYRAGGELFVTGRKKDVIVLRGVNHHAIDVEAAALDAAGKAVGTAAAFLVDIEPEPFACLVLEVRGRPAPALVGDVRAEVLARTGLRLGAVALVPPRSVPRTSSGKVRRANCRDALLAGAYDGSVVADPALLGALAQRRDRDAAVAALAGVICGIVAELCDVDECRPTDRLVDLGVDSVRAGEAADVLGDTVGLDVPFETVLAATTPRAVADALMDRWLSEGSTPGQVRERLAAIDSHASVS</sequence>
<dbReference type="Proteomes" id="UP001235874">
    <property type="component" value="Chromosome"/>
</dbReference>
<keyword evidence="5" id="KW-1185">Reference proteome</keyword>
<evidence type="ECO:0000256" key="1">
    <source>
        <dbReference type="ARBA" id="ARBA00006432"/>
    </source>
</evidence>
<dbReference type="Gene3D" id="3.40.50.12780">
    <property type="entry name" value="N-terminal domain of ligase-like"/>
    <property type="match status" value="1"/>
</dbReference>
<comment type="similarity">
    <text evidence="1">Belongs to the ATP-dependent AMP-binding enzyme family.</text>
</comment>
<dbReference type="Pfam" id="PF00550">
    <property type="entry name" value="PP-binding"/>
    <property type="match status" value="1"/>
</dbReference>
<name>A0AAJ6I0Q6_9ACTN</name>
<dbReference type="GO" id="GO:0016874">
    <property type="term" value="F:ligase activity"/>
    <property type="evidence" value="ECO:0007669"/>
    <property type="project" value="UniProtKB-KW"/>
</dbReference>
<dbReference type="PROSITE" id="PS50075">
    <property type="entry name" value="CARRIER"/>
    <property type="match status" value="1"/>
</dbReference>
<organism evidence="4 5">
    <name type="scientific">Micromonospora profundi</name>
    <dbReference type="NCBI Taxonomy" id="1420889"/>
    <lineage>
        <taxon>Bacteria</taxon>
        <taxon>Bacillati</taxon>
        <taxon>Actinomycetota</taxon>
        <taxon>Actinomycetes</taxon>
        <taxon>Micromonosporales</taxon>
        <taxon>Micromonosporaceae</taxon>
        <taxon>Micromonospora</taxon>
    </lineage>
</organism>
<evidence type="ECO:0000256" key="2">
    <source>
        <dbReference type="ARBA" id="ARBA00022598"/>
    </source>
</evidence>
<dbReference type="GO" id="GO:0070566">
    <property type="term" value="F:adenylyltransferase activity"/>
    <property type="evidence" value="ECO:0007669"/>
    <property type="project" value="TreeGrafter"/>
</dbReference>
<dbReference type="Gene3D" id="3.30.300.30">
    <property type="match status" value="1"/>
</dbReference>
<evidence type="ECO:0000313" key="4">
    <source>
        <dbReference type="EMBL" id="WLS48458.1"/>
    </source>
</evidence>
<dbReference type="RefSeq" id="WP_053657870.1">
    <property type="nucleotide sequence ID" value="NZ_CP130472.1"/>
</dbReference>
<dbReference type="InterPro" id="IPR036736">
    <property type="entry name" value="ACP-like_sf"/>
</dbReference>
<dbReference type="InterPro" id="IPR000873">
    <property type="entry name" value="AMP-dep_synth/lig_dom"/>
</dbReference>
<gene>
    <name evidence="4" type="ORF">Q3V37_15190</name>
</gene>
<dbReference type="KEGG" id="mprn:Q3V37_15190"/>
<dbReference type="InterPro" id="IPR040097">
    <property type="entry name" value="FAAL/FAAC"/>
</dbReference>
<dbReference type="PANTHER" id="PTHR22754:SF32">
    <property type="entry name" value="DISCO-INTERACTING PROTEIN 2"/>
    <property type="match status" value="1"/>
</dbReference>
<keyword evidence="2" id="KW-0436">Ligase</keyword>
<feature type="domain" description="Carrier" evidence="3">
    <location>
        <begin position="541"/>
        <end position="616"/>
    </location>
</feature>
<proteinExistence type="inferred from homology"/>
<reference evidence="4 5" key="1">
    <citation type="submission" date="2023-07" db="EMBL/GenBank/DDBJ databases">
        <title>Micromonospora profundi TRM 95458 converts glycerol to a new osmotic compound.</title>
        <authorList>
            <person name="Lu D."/>
        </authorList>
    </citation>
    <scope>NUCLEOTIDE SEQUENCE [LARGE SCALE GENOMIC DNA]</scope>
    <source>
        <strain evidence="4 5">TRM95458</strain>
    </source>
</reference>
<dbReference type="GO" id="GO:0005886">
    <property type="term" value="C:plasma membrane"/>
    <property type="evidence" value="ECO:0007669"/>
    <property type="project" value="TreeGrafter"/>
</dbReference>
<dbReference type="Gene3D" id="1.10.1200.10">
    <property type="entry name" value="ACP-like"/>
    <property type="match status" value="1"/>
</dbReference>
<accession>A0AAJ6I0Q6</accession>
<dbReference type="SUPFAM" id="SSF56801">
    <property type="entry name" value="Acetyl-CoA synthetase-like"/>
    <property type="match status" value="1"/>
</dbReference>